<keyword evidence="3" id="KW-1185">Reference proteome</keyword>
<dbReference type="SUPFAM" id="SSF55729">
    <property type="entry name" value="Acyl-CoA N-acyltransferases (Nat)"/>
    <property type="match status" value="1"/>
</dbReference>
<proteinExistence type="predicted"/>
<dbReference type="PANTHER" id="PTHR43415:SF3">
    <property type="entry name" value="GNAT-FAMILY ACETYLTRANSFERASE"/>
    <property type="match status" value="1"/>
</dbReference>
<accession>A0ABY4GJ82</accession>
<evidence type="ECO:0000313" key="3">
    <source>
        <dbReference type="Proteomes" id="UP000831537"/>
    </source>
</evidence>
<organism evidence="2 3">
    <name type="scientific">Gracilibacillus salinarum</name>
    <dbReference type="NCBI Taxonomy" id="2932255"/>
    <lineage>
        <taxon>Bacteria</taxon>
        <taxon>Bacillati</taxon>
        <taxon>Bacillota</taxon>
        <taxon>Bacilli</taxon>
        <taxon>Bacillales</taxon>
        <taxon>Bacillaceae</taxon>
        <taxon>Gracilibacillus</taxon>
    </lineage>
</organism>
<dbReference type="EMBL" id="CP095071">
    <property type="protein sequence ID" value="UOQ84413.1"/>
    <property type="molecule type" value="Genomic_DNA"/>
</dbReference>
<name>A0ABY4GJ82_9BACI</name>
<protein>
    <submittedName>
        <fullName evidence="2">GNAT family N-acetyltransferase</fullName>
    </submittedName>
</protein>
<dbReference type="CDD" id="cd04301">
    <property type="entry name" value="NAT_SF"/>
    <property type="match status" value="1"/>
</dbReference>
<dbReference type="InterPro" id="IPR016181">
    <property type="entry name" value="Acyl_CoA_acyltransferase"/>
</dbReference>
<evidence type="ECO:0000313" key="2">
    <source>
        <dbReference type="EMBL" id="UOQ84413.1"/>
    </source>
</evidence>
<dbReference type="PANTHER" id="PTHR43415">
    <property type="entry name" value="SPERMIDINE N(1)-ACETYLTRANSFERASE"/>
    <property type="match status" value="1"/>
</dbReference>
<reference evidence="2 3" key="1">
    <citation type="submission" date="2022-04" db="EMBL/GenBank/DDBJ databases">
        <title>Gracilibacillus sp. isolated from saltern.</title>
        <authorList>
            <person name="Won M."/>
            <person name="Lee C.-M."/>
            <person name="Woen H.-Y."/>
            <person name="Kwon S.-W."/>
        </authorList>
    </citation>
    <scope>NUCLEOTIDE SEQUENCE [LARGE SCALE GENOMIC DNA]</scope>
    <source>
        <strain evidence="2 3">SSPM10-3</strain>
    </source>
</reference>
<feature type="domain" description="N-acetyltransferase" evidence="1">
    <location>
        <begin position="16"/>
        <end position="174"/>
    </location>
</feature>
<dbReference type="InterPro" id="IPR000182">
    <property type="entry name" value="GNAT_dom"/>
</dbReference>
<sequence length="180" mass="21383">MNIKIEKLEQPTASIVEVMNRWENDGQLIPLVRRNRNEEELNKREQVTIEKVKQRLEKQHVYLIYLEDQLVGEINYAVDPHYLYKHEQGSVMLGITIGESEARGKGVGYQAIRQIENEVRRHGLKRVELGVFAFNKHARKLYKKLGYEEIGFIDNFTFWQGEMWRDIRMEKYINRNGSIC</sequence>
<gene>
    <name evidence="2" type="ORF">MUN87_17210</name>
</gene>
<dbReference type="RefSeq" id="WP_244742122.1">
    <property type="nucleotide sequence ID" value="NZ_CP095071.1"/>
</dbReference>
<dbReference type="PROSITE" id="PS51186">
    <property type="entry name" value="GNAT"/>
    <property type="match status" value="1"/>
</dbReference>
<dbReference type="Pfam" id="PF00583">
    <property type="entry name" value="Acetyltransf_1"/>
    <property type="match status" value="1"/>
</dbReference>
<dbReference type="Gene3D" id="3.40.630.30">
    <property type="match status" value="1"/>
</dbReference>
<dbReference type="Proteomes" id="UP000831537">
    <property type="component" value="Chromosome"/>
</dbReference>
<evidence type="ECO:0000259" key="1">
    <source>
        <dbReference type="PROSITE" id="PS51186"/>
    </source>
</evidence>